<dbReference type="Proteomes" id="UP001195483">
    <property type="component" value="Unassembled WGS sequence"/>
</dbReference>
<dbReference type="PRINTS" id="PR00110">
    <property type="entry name" value="ALPHAAMYLASE"/>
</dbReference>
<evidence type="ECO:0000259" key="16">
    <source>
        <dbReference type="SMART" id="SM00642"/>
    </source>
</evidence>
<dbReference type="SUPFAM" id="SSF51445">
    <property type="entry name" value="(Trans)glycosidases"/>
    <property type="match status" value="1"/>
</dbReference>
<evidence type="ECO:0000256" key="5">
    <source>
        <dbReference type="ARBA" id="ARBA00012595"/>
    </source>
</evidence>
<dbReference type="InterPro" id="IPR031319">
    <property type="entry name" value="A-amylase_C"/>
</dbReference>
<reference evidence="17" key="1">
    <citation type="journal article" date="2021" name="Genome Biol. Evol.">
        <title>A High-Quality Reference Genome for a Parasitic Bivalve with Doubly Uniparental Inheritance (Bivalvia: Unionida).</title>
        <authorList>
            <person name="Smith C.H."/>
        </authorList>
    </citation>
    <scope>NUCLEOTIDE SEQUENCE</scope>
    <source>
        <strain evidence="17">CHS0354</strain>
    </source>
</reference>
<keyword evidence="7 13" id="KW-0378">Hydrolase</keyword>
<feature type="signal peptide" evidence="14">
    <location>
        <begin position="1"/>
        <end position="20"/>
    </location>
</feature>
<dbReference type="FunFam" id="3.20.20.80:FF:000056">
    <property type="entry name" value="Pancreatic alpha-amylase"/>
    <property type="match status" value="1"/>
</dbReference>
<sequence>MMLMVIHLLQLLLLSPEAESSQFHNPNCADGRHTITHLFEWKWSDIAQECERFLGPYGYCGVQVSPPNENRVVTSPNRPWWERYQPVSYKLVTRSGNDQQFRDMVDRCNRQNIRIYVDVVMNHMTGSGGSGQGTGGSQWDGNSLSFPGVPFSSWDFNDASTCSTSDLNIHNYQNVQEVRNCRLVSLLDLRLSKDYVRTKVTEYLNYLIDIGVAGFRFDAAKHMWPEDLRVITGQLKNLNTKYFPSGSKPFIYQEVIDMGNEPIKMSEYFGTGRVTNFIYGAKLSPVFRNQNQAKWLVNWGEGWGMPSSTDVIVFIDNHDNQRGHGAGGAVLTFRDSRRYKMATAFMLAHPYGFTRVMSSYYWDVNYVNGNDANDWIGPPTNGDMSIKDVIVNSDLSCGNGWICEHRWRQIYNMVAFRNVVFGTSLVNWWDNGNYQIAFSRGNKGFIVFNLESYNLNTRLQTGLPAGQYCDVISGNYDNGACTGSSVIVSSDGTANFYIPASAEDPMIAIHIGAKVGEPKKVTT</sequence>
<name>A0AAE0S793_9BIVA</name>
<evidence type="ECO:0000256" key="3">
    <source>
        <dbReference type="ARBA" id="ARBA00001923"/>
    </source>
</evidence>
<gene>
    <name evidence="17" type="ORF">CHS0354_028485</name>
</gene>
<evidence type="ECO:0000256" key="7">
    <source>
        <dbReference type="ARBA" id="ARBA00022801"/>
    </source>
</evidence>
<comment type="catalytic activity">
    <reaction evidence="1 13">
        <text>Endohydrolysis of (1-&gt;4)-alpha-D-glucosidic linkages in polysaccharides containing three or more (1-&gt;4)-alpha-linked D-glucose units.</text>
        <dbReference type="EC" id="3.2.1.1"/>
    </reaction>
</comment>
<evidence type="ECO:0000313" key="17">
    <source>
        <dbReference type="EMBL" id="KAK3586631.1"/>
    </source>
</evidence>
<comment type="cofactor">
    <cofactor evidence="2">
        <name>Ca(2+)</name>
        <dbReference type="ChEBI" id="CHEBI:29108"/>
    </cofactor>
</comment>
<evidence type="ECO:0000259" key="15">
    <source>
        <dbReference type="SMART" id="SM00632"/>
    </source>
</evidence>
<feature type="domain" description="Glycosyl hydrolase family 13 catalytic" evidence="16">
    <location>
        <begin position="33"/>
        <end position="417"/>
    </location>
</feature>
<keyword evidence="9" id="KW-0868">Chloride</keyword>
<keyword evidence="14" id="KW-0732">Signal</keyword>
<dbReference type="InterPro" id="IPR006048">
    <property type="entry name" value="A-amylase/branching_C"/>
</dbReference>
<dbReference type="InterPro" id="IPR006047">
    <property type="entry name" value="GH13_cat_dom"/>
</dbReference>
<feature type="chain" id="PRO_5041981171" description="Alpha-amylase" evidence="14">
    <location>
        <begin position="21"/>
        <end position="523"/>
    </location>
</feature>
<evidence type="ECO:0000256" key="6">
    <source>
        <dbReference type="ARBA" id="ARBA00022723"/>
    </source>
</evidence>
<evidence type="ECO:0000256" key="12">
    <source>
        <dbReference type="RuleBase" id="RU003615"/>
    </source>
</evidence>
<evidence type="ECO:0000256" key="9">
    <source>
        <dbReference type="ARBA" id="ARBA00023214"/>
    </source>
</evidence>
<evidence type="ECO:0000256" key="8">
    <source>
        <dbReference type="ARBA" id="ARBA00022837"/>
    </source>
</evidence>
<dbReference type="GO" id="GO:0004556">
    <property type="term" value="F:alpha-amylase activity"/>
    <property type="evidence" value="ECO:0007669"/>
    <property type="project" value="UniProtKB-UniRule"/>
</dbReference>
<dbReference type="InterPro" id="IPR017853">
    <property type="entry name" value="GH"/>
</dbReference>
<evidence type="ECO:0000313" key="18">
    <source>
        <dbReference type="Proteomes" id="UP001195483"/>
    </source>
</evidence>
<evidence type="ECO:0000256" key="2">
    <source>
        <dbReference type="ARBA" id="ARBA00001913"/>
    </source>
</evidence>
<reference evidence="17" key="2">
    <citation type="journal article" date="2021" name="Genome Biol. Evol.">
        <title>Developing a high-quality reference genome for a parasitic bivalve with doubly uniparental inheritance (Bivalvia: Unionida).</title>
        <authorList>
            <person name="Smith C.H."/>
        </authorList>
    </citation>
    <scope>NUCLEOTIDE SEQUENCE</scope>
    <source>
        <strain evidence="17">CHS0354</strain>
        <tissue evidence="17">Mantle</tissue>
    </source>
</reference>
<dbReference type="GO" id="GO:0046872">
    <property type="term" value="F:metal ion binding"/>
    <property type="evidence" value="ECO:0007669"/>
    <property type="project" value="UniProtKB-KW"/>
</dbReference>
<evidence type="ECO:0000256" key="10">
    <source>
        <dbReference type="ARBA" id="ARBA00023277"/>
    </source>
</evidence>
<dbReference type="Gene3D" id="2.60.40.1180">
    <property type="entry name" value="Golgi alpha-mannosidase II"/>
    <property type="match status" value="1"/>
</dbReference>
<dbReference type="SMART" id="SM00642">
    <property type="entry name" value="Aamy"/>
    <property type="match status" value="1"/>
</dbReference>
<evidence type="ECO:0000256" key="13">
    <source>
        <dbReference type="RuleBase" id="RU361134"/>
    </source>
</evidence>
<accession>A0AAE0S793</accession>
<dbReference type="EC" id="3.2.1.1" evidence="5 13"/>
<organism evidence="17 18">
    <name type="scientific">Potamilus streckersoni</name>
    <dbReference type="NCBI Taxonomy" id="2493646"/>
    <lineage>
        <taxon>Eukaryota</taxon>
        <taxon>Metazoa</taxon>
        <taxon>Spiralia</taxon>
        <taxon>Lophotrochozoa</taxon>
        <taxon>Mollusca</taxon>
        <taxon>Bivalvia</taxon>
        <taxon>Autobranchia</taxon>
        <taxon>Heteroconchia</taxon>
        <taxon>Palaeoheterodonta</taxon>
        <taxon>Unionida</taxon>
        <taxon>Unionoidea</taxon>
        <taxon>Unionidae</taxon>
        <taxon>Ambleminae</taxon>
        <taxon>Lampsilini</taxon>
        <taxon>Potamilus</taxon>
    </lineage>
</organism>
<evidence type="ECO:0000256" key="11">
    <source>
        <dbReference type="ARBA" id="ARBA00023295"/>
    </source>
</evidence>
<feature type="domain" description="Alpha-amylase C-terminal" evidence="15">
    <location>
        <begin position="426"/>
        <end position="514"/>
    </location>
</feature>
<proteinExistence type="inferred from homology"/>
<keyword evidence="18" id="KW-1185">Reference proteome</keyword>
<dbReference type="InterPro" id="IPR006046">
    <property type="entry name" value="Alpha_amylase"/>
</dbReference>
<dbReference type="Pfam" id="PF00128">
    <property type="entry name" value="Alpha-amylase"/>
    <property type="match status" value="1"/>
</dbReference>
<dbReference type="GO" id="GO:0005975">
    <property type="term" value="P:carbohydrate metabolic process"/>
    <property type="evidence" value="ECO:0007669"/>
    <property type="project" value="InterPro"/>
</dbReference>
<comment type="cofactor">
    <cofactor evidence="3">
        <name>chloride</name>
        <dbReference type="ChEBI" id="CHEBI:17996"/>
    </cofactor>
</comment>
<evidence type="ECO:0000256" key="14">
    <source>
        <dbReference type="SAM" id="SignalP"/>
    </source>
</evidence>
<keyword evidence="6" id="KW-0479">Metal-binding</keyword>
<keyword evidence="11 13" id="KW-0326">Glycosidase</keyword>
<dbReference type="Gene3D" id="3.20.20.80">
    <property type="entry name" value="Glycosidases"/>
    <property type="match status" value="1"/>
</dbReference>
<reference evidence="17" key="3">
    <citation type="submission" date="2023-05" db="EMBL/GenBank/DDBJ databases">
        <authorList>
            <person name="Smith C.H."/>
        </authorList>
    </citation>
    <scope>NUCLEOTIDE SEQUENCE</scope>
    <source>
        <strain evidence="17">CHS0354</strain>
        <tissue evidence="17">Mantle</tissue>
    </source>
</reference>
<dbReference type="SMART" id="SM00632">
    <property type="entry name" value="Aamy_C"/>
    <property type="match status" value="1"/>
</dbReference>
<dbReference type="PANTHER" id="PTHR43447">
    <property type="entry name" value="ALPHA-AMYLASE"/>
    <property type="match status" value="1"/>
</dbReference>
<dbReference type="Pfam" id="PF02806">
    <property type="entry name" value="Alpha-amylase_C"/>
    <property type="match status" value="1"/>
</dbReference>
<dbReference type="AlphaFoldDB" id="A0AAE0S793"/>
<comment type="caution">
    <text evidence="17">The sequence shown here is derived from an EMBL/GenBank/DDBJ whole genome shotgun (WGS) entry which is preliminary data.</text>
</comment>
<evidence type="ECO:0000256" key="4">
    <source>
        <dbReference type="ARBA" id="ARBA00008061"/>
    </source>
</evidence>
<protein>
    <recommendedName>
        <fullName evidence="5 13">Alpha-amylase</fullName>
        <ecNumber evidence="5 13">3.2.1.1</ecNumber>
    </recommendedName>
</protein>
<evidence type="ECO:0000256" key="1">
    <source>
        <dbReference type="ARBA" id="ARBA00000548"/>
    </source>
</evidence>
<dbReference type="InterPro" id="IPR013780">
    <property type="entry name" value="Glyco_hydro_b"/>
</dbReference>
<dbReference type="SUPFAM" id="SSF51011">
    <property type="entry name" value="Glycosyl hydrolase domain"/>
    <property type="match status" value="1"/>
</dbReference>
<keyword evidence="10 13" id="KW-0119">Carbohydrate metabolism</keyword>
<dbReference type="CDD" id="cd11317">
    <property type="entry name" value="AmyAc_bac_euk_AmyA"/>
    <property type="match status" value="1"/>
</dbReference>
<keyword evidence="8" id="KW-0106">Calcium</keyword>
<comment type="similarity">
    <text evidence="4 12">Belongs to the glycosyl hydrolase 13 family.</text>
</comment>
<dbReference type="EMBL" id="JAEAOA010001702">
    <property type="protein sequence ID" value="KAK3586631.1"/>
    <property type="molecule type" value="Genomic_DNA"/>
</dbReference>